<feature type="transmembrane region" description="Helical" evidence="1">
    <location>
        <begin position="21"/>
        <end position="44"/>
    </location>
</feature>
<reference evidence="3 4" key="1">
    <citation type="submission" date="2016-10" db="EMBL/GenBank/DDBJ databases">
        <authorList>
            <person name="de Groot N.N."/>
        </authorList>
    </citation>
    <scope>NUCLEOTIDE SEQUENCE [LARGE SCALE GENOMIC DNA]</scope>
    <source>
        <strain evidence="3 4">KPR-7B</strain>
    </source>
</reference>
<evidence type="ECO:0000256" key="1">
    <source>
        <dbReference type="SAM" id="Phobius"/>
    </source>
</evidence>
<accession>A0A1G9Z7Y2</accession>
<dbReference type="RefSeq" id="WP_092612383.1">
    <property type="nucleotide sequence ID" value="NZ_FNHU01000016.1"/>
</dbReference>
<evidence type="ECO:0000313" key="3">
    <source>
        <dbReference type="EMBL" id="SDN17227.1"/>
    </source>
</evidence>
<keyword evidence="1" id="KW-0472">Membrane</keyword>
<keyword evidence="1" id="KW-0812">Transmembrane</keyword>
<protein>
    <submittedName>
        <fullName evidence="3">LytR cell envelope-related transcriptional attenuator</fullName>
    </submittedName>
</protein>
<dbReference type="Gene3D" id="3.30.70.2390">
    <property type="match status" value="1"/>
</dbReference>
<proteinExistence type="predicted"/>
<name>A0A1G9Z7Y2_9ACTO</name>
<organism evidence="3 4">
    <name type="scientific">Actinomyces ruminicola</name>
    <dbReference type="NCBI Taxonomy" id="332524"/>
    <lineage>
        <taxon>Bacteria</taxon>
        <taxon>Bacillati</taxon>
        <taxon>Actinomycetota</taxon>
        <taxon>Actinomycetes</taxon>
        <taxon>Actinomycetales</taxon>
        <taxon>Actinomycetaceae</taxon>
        <taxon>Actinomyces</taxon>
    </lineage>
</organism>
<dbReference type="EMBL" id="FNHU01000016">
    <property type="protein sequence ID" value="SDN17227.1"/>
    <property type="molecule type" value="Genomic_DNA"/>
</dbReference>
<keyword evidence="1" id="KW-1133">Transmembrane helix</keyword>
<evidence type="ECO:0000259" key="2">
    <source>
        <dbReference type="Pfam" id="PF13399"/>
    </source>
</evidence>
<gene>
    <name evidence="3" type="ORF">SAMN04487766_11633</name>
</gene>
<dbReference type="Pfam" id="PF13399">
    <property type="entry name" value="LytR_C"/>
    <property type="match status" value="1"/>
</dbReference>
<feature type="domain" description="LytR/CpsA/Psr regulator C-terminal" evidence="2">
    <location>
        <begin position="80"/>
        <end position="169"/>
    </location>
</feature>
<sequence>MSSSADPNAEYRRRLKHRQTIVIGGVLTVMAAVTVVCLMVWSGILPAPYDPGFSAAEDDTANLVQPCPPADATTAEITSIPVNVYNGTDTTGLAGGVADTLEDAGLTVNNTADWPKGDYSGEVQLTTSKAGLANAYTLAHVFTGSVIVQIDETQDADDPTVSVVLGDQYSTGILSVEEIGQLKAGETISAPTGCVAATTAPEATDSSENADG</sequence>
<dbReference type="AlphaFoldDB" id="A0A1G9Z7Y2"/>
<dbReference type="InterPro" id="IPR027381">
    <property type="entry name" value="LytR/CpsA/Psr_C"/>
</dbReference>
<evidence type="ECO:0000313" key="4">
    <source>
        <dbReference type="Proteomes" id="UP000199671"/>
    </source>
</evidence>
<dbReference type="Proteomes" id="UP000199671">
    <property type="component" value="Unassembled WGS sequence"/>
</dbReference>
<dbReference type="OrthoDB" id="3267444at2"/>